<evidence type="ECO:0000256" key="3">
    <source>
        <dbReference type="ARBA" id="ARBA00022801"/>
    </source>
</evidence>
<evidence type="ECO:0000259" key="10">
    <source>
        <dbReference type="Pfam" id="PF00150"/>
    </source>
</evidence>
<sequence length="1493" mass="166704">TSSFDRFAISPPRPESRLTAQILKSPGFHRGVGRIHKMVHERKYGRNPHEPLYPGEATDSWEWADVRSGDLAVIQQRFRAIWVQIAKKLACKSSRVSFESINEPPADNAVDGANVNKFNELFVSAVNEAGGHNAKRVLQLAGGVSDPIKTTQWFKAPANIQNPWALQFHYYSPYDFIFSAWGKTIWGSAADRAALTADFQAVRGNFSNVPLVLGEFDASPLNTEPAARWKWTDHLARIATDLGVALVIWDNGLDHLDRNTGVWRDPVSIALIEAAVAGERSSLPDSTEDAGASTQSSSAYLWNKVGNAVADQVLPWLFNGNTLTGITTQTGDALSAGSDYTVSSNAITFKAGFLSDYLGPNVTPGSKANLTLTFSAGAHSNIEVVQWDTPVLVTEPDATPGQDLQIPIQWKGVPVLAAVRAEATDGTILFDDWTQWLGPLQRGRLTFNSHYFWEGSNVILRTSAIAAVLELNKAVKFTFEFYPRVAGNSVTYTLDPTDESHLTDDDCNCCITYWLEQAERIFTDLLLSNRFGNLSRKFVGKHGLVSFVASDPEFLTVRRFDKLHTLSILSLQDELANYEEKLDNMDARFSLQHVMLVGRRPEVVVEVPPGGFSEEDQAWCRQTHGNDAVPRHINNGTFRDELPERKRLTEMMTSKLMVYDKLLLRYYKLHSKPKASRWTRENIENWFYNNKGAVMEDEQDFIKHGDDLMGLSAERSPMRRFFEHKVIYPTRKRLHLFKKAPAEDLGCQEQSTYYRYSDESIEKIALIASLFATIAMFLAPMWIMHTLGGRLSKLIVITCFSLAWSVFLAIAAIGSASTNLAATAGQPPADIILILGRKLLPESAPRLASMHQLPSPQDADSNEPRIDHNTRIMLERIQMLEDRLFSSPVFSQPATTSPHPPRPPVQPDPAEQLGGATSSSHLGDHHGDAMSTDVPETDQQIPIPLSHTANANHVLEWPIVQQLLSQTHLAPPPKPASGDMQSTEATDIFFTQDAHAAPSLCPPESWRLFNKQDFASSSAMEYYRELIQTYFDEVNIFFPLLSLDYVQRLFDAIVSFESSNDDQDDIAPALHCLVLLVLSFGSLVHDGRCRIRLAGSSTDTPLPSQDHSSLDDRLWRKAKLLLGYVSSDLTLEAAQCTMLASLYTGAMGRVSDSFHWAHATAVKCEALAKRVTADTTETGVFSESFRRLYWVAFIYEGDFISEVSITLPSGIARYEDVVPYPVQEAPSRARRPASSSTAQHLSPRAATAISPASSSLDRTEELVAFQISTNAAIRRFLNRVNSVVYDSKDQFRMTRANYANWLLRITEDLWSFHGAIYRNLPDFLLTSRPRKPTGSPATPGFPSVEELGNNPWNVLRLEGRYYAGQYIIHRPFIEYVLLNVSHFATHPCREAVLERCRLCLLGCKGFIHVFDVDPTNSVTGLFAAGMVTFTMVIILRVATMCRVFCDILPAEIERAIVVGGRNLRRFSGSVKEFAWHLGVLEKLEESCRRQRDD</sequence>
<keyword evidence="2" id="KW-0732">Signal</keyword>
<feature type="region of interest" description="Disordered" evidence="8">
    <location>
        <begin position="889"/>
        <end position="936"/>
    </location>
</feature>
<dbReference type="Pfam" id="PF03442">
    <property type="entry name" value="CBM_X2"/>
    <property type="match status" value="1"/>
</dbReference>
<evidence type="ECO:0000256" key="2">
    <source>
        <dbReference type="ARBA" id="ARBA00022729"/>
    </source>
</evidence>
<reference evidence="14" key="1">
    <citation type="submission" date="2015-05" db="EMBL/GenBank/DDBJ databases">
        <authorList>
            <person name="Fogelqvist Johan"/>
        </authorList>
    </citation>
    <scope>NUCLEOTIDE SEQUENCE [LARGE SCALE GENOMIC DNA]</scope>
</reference>
<dbReference type="InterPro" id="IPR014756">
    <property type="entry name" value="Ig_E-set"/>
</dbReference>
<evidence type="ECO:0000256" key="6">
    <source>
        <dbReference type="ARBA" id="ARBA00023295"/>
    </source>
</evidence>
<feature type="transmembrane region" description="Helical" evidence="9">
    <location>
        <begin position="1418"/>
        <end position="1438"/>
    </location>
</feature>
<dbReference type="Pfam" id="PF20237">
    <property type="entry name" value="DUF6594"/>
    <property type="match status" value="1"/>
</dbReference>
<protein>
    <recommendedName>
        <fullName evidence="15">Transcription factor domain-containing protein</fullName>
    </recommendedName>
</protein>
<dbReference type="UniPathway" id="UPA00164"/>
<evidence type="ECO:0008006" key="15">
    <source>
        <dbReference type="Google" id="ProtNLM"/>
    </source>
</evidence>
<dbReference type="GO" id="GO:0030245">
    <property type="term" value="P:cellulose catabolic process"/>
    <property type="evidence" value="ECO:0007669"/>
    <property type="project" value="UniProtKB-KW"/>
</dbReference>
<feature type="domain" description="Glycoside hydrolase family 5" evidence="10">
    <location>
        <begin position="61"/>
        <end position="252"/>
    </location>
</feature>
<dbReference type="InterPro" id="IPR001547">
    <property type="entry name" value="Glyco_hydro_5"/>
</dbReference>
<evidence type="ECO:0000259" key="11">
    <source>
        <dbReference type="Pfam" id="PF03442"/>
    </source>
</evidence>
<keyword evidence="4" id="KW-0136">Cellulose degradation</keyword>
<dbReference type="PANTHER" id="PTHR47785">
    <property type="entry name" value="ZN(II)2CYS6 TRANSCRIPTION FACTOR (EUROFUNG)-RELATED-RELATED"/>
    <property type="match status" value="1"/>
</dbReference>
<dbReference type="EMBL" id="CVQI01035050">
    <property type="protein sequence ID" value="CRK45798.1"/>
    <property type="molecule type" value="Genomic_DNA"/>
</dbReference>
<evidence type="ECO:0000256" key="5">
    <source>
        <dbReference type="ARBA" id="ARBA00023277"/>
    </source>
</evidence>
<dbReference type="GO" id="GO:0004553">
    <property type="term" value="F:hydrolase activity, hydrolyzing O-glycosyl compounds"/>
    <property type="evidence" value="ECO:0007669"/>
    <property type="project" value="InterPro"/>
</dbReference>
<feature type="domain" description="DUF6594" evidence="12">
    <location>
        <begin position="544"/>
        <end position="824"/>
    </location>
</feature>
<dbReference type="GO" id="GO:0005978">
    <property type="term" value="P:glycogen biosynthetic process"/>
    <property type="evidence" value="ECO:0007669"/>
    <property type="project" value="UniProtKB-UniPathway"/>
</dbReference>
<keyword evidence="6" id="KW-0326">Glycosidase</keyword>
<evidence type="ECO:0000256" key="4">
    <source>
        <dbReference type="ARBA" id="ARBA00023001"/>
    </source>
</evidence>
<organism evidence="13 14">
    <name type="scientific">Verticillium longisporum</name>
    <name type="common">Verticillium dahliae var. longisporum</name>
    <dbReference type="NCBI Taxonomy" id="100787"/>
    <lineage>
        <taxon>Eukaryota</taxon>
        <taxon>Fungi</taxon>
        <taxon>Dikarya</taxon>
        <taxon>Ascomycota</taxon>
        <taxon>Pezizomycotina</taxon>
        <taxon>Sordariomycetes</taxon>
        <taxon>Hypocreomycetidae</taxon>
        <taxon>Glomerellales</taxon>
        <taxon>Plectosphaerellaceae</taxon>
        <taxon>Verticillium</taxon>
    </lineage>
</organism>
<dbReference type="InterPro" id="IPR046529">
    <property type="entry name" value="DUF6594"/>
</dbReference>
<keyword evidence="3" id="KW-0378">Hydrolase</keyword>
<evidence type="ECO:0000256" key="1">
    <source>
        <dbReference type="ARBA" id="ARBA00005641"/>
    </source>
</evidence>
<gene>
    <name evidence="13" type="ORF">BN1723_001141</name>
</gene>
<keyword evidence="9" id="KW-0812">Transmembrane</keyword>
<keyword evidence="9" id="KW-1133">Transmembrane helix</keyword>
<feature type="domain" description="Carbohydrate binding X2" evidence="11">
    <location>
        <begin position="295"/>
        <end position="384"/>
    </location>
</feature>
<feature type="transmembrane region" description="Helical" evidence="9">
    <location>
        <begin position="794"/>
        <end position="814"/>
    </location>
</feature>
<keyword evidence="7" id="KW-0624">Polysaccharide degradation</keyword>
<dbReference type="InterPro" id="IPR005102">
    <property type="entry name" value="Carbo-bd_X2"/>
</dbReference>
<evidence type="ECO:0000313" key="14">
    <source>
        <dbReference type="Proteomes" id="UP000045706"/>
    </source>
</evidence>
<dbReference type="InterPro" id="IPR013783">
    <property type="entry name" value="Ig-like_fold"/>
</dbReference>
<dbReference type="Proteomes" id="UP000045706">
    <property type="component" value="Unassembled WGS sequence"/>
</dbReference>
<evidence type="ECO:0000256" key="9">
    <source>
        <dbReference type="SAM" id="Phobius"/>
    </source>
</evidence>
<dbReference type="SUPFAM" id="SSF51445">
    <property type="entry name" value="(Trans)glycosidases"/>
    <property type="match status" value="1"/>
</dbReference>
<feature type="compositionally biased region" description="Pro residues" evidence="8">
    <location>
        <begin position="898"/>
        <end position="907"/>
    </location>
</feature>
<keyword evidence="5" id="KW-0119">Carbohydrate metabolism</keyword>
<dbReference type="Pfam" id="PF00150">
    <property type="entry name" value="Cellulase"/>
    <property type="match status" value="1"/>
</dbReference>
<proteinExistence type="inferred from homology"/>
<evidence type="ECO:0000256" key="8">
    <source>
        <dbReference type="SAM" id="MobiDB-lite"/>
    </source>
</evidence>
<dbReference type="InterPro" id="IPR053181">
    <property type="entry name" value="EcdB-like_regulator"/>
</dbReference>
<feature type="transmembrane region" description="Helical" evidence="9">
    <location>
        <begin position="764"/>
        <end position="782"/>
    </location>
</feature>
<evidence type="ECO:0000313" key="13">
    <source>
        <dbReference type="EMBL" id="CRK45798.1"/>
    </source>
</evidence>
<comment type="similarity">
    <text evidence="1">Belongs to the glycosyl hydrolase 5 (cellulase A) family.</text>
</comment>
<evidence type="ECO:0000259" key="12">
    <source>
        <dbReference type="Pfam" id="PF20237"/>
    </source>
</evidence>
<dbReference type="Gene3D" id="2.60.40.10">
    <property type="entry name" value="Immunoglobulins"/>
    <property type="match status" value="1"/>
</dbReference>
<feature type="region of interest" description="Disordered" evidence="8">
    <location>
        <begin position="1225"/>
        <end position="1252"/>
    </location>
</feature>
<dbReference type="CDD" id="cd12148">
    <property type="entry name" value="fungal_TF_MHR"/>
    <property type="match status" value="1"/>
</dbReference>
<evidence type="ECO:0000256" key="7">
    <source>
        <dbReference type="ARBA" id="ARBA00023326"/>
    </source>
</evidence>
<dbReference type="InterPro" id="IPR017853">
    <property type="entry name" value="GH"/>
</dbReference>
<name>A0A0G4NHE0_VERLO</name>
<keyword evidence="9" id="KW-0472">Membrane</keyword>
<feature type="non-terminal residue" evidence="13">
    <location>
        <position position="1"/>
    </location>
</feature>
<accession>A0A0G4NHE0</accession>
<dbReference type="SUPFAM" id="SSF81296">
    <property type="entry name" value="E set domains"/>
    <property type="match status" value="1"/>
</dbReference>
<dbReference type="Gene3D" id="3.20.20.80">
    <property type="entry name" value="Glycosidases"/>
    <property type="match status" value="1"/>
</dbReference>